<evidence type="ECO:0000313" key="2">
    <source>
        <dbReference type="Proteomes" id="UP000469871"/>
    </source>
</evidence>
<comment type="caution">
    <text evidence="1">The sequence shown here is derived from an EMBL/GenBank/DDBJ whole genome shotgun (WGS) entry which is preliminary data.</text>
</comment>
<dbReference type="EMBL" id="WEFP01000004">
    <property type="protein sequence ID" value="KAB7572577.1"/>
    <property type="molecule type" value="Genomic_DNA"/>
</dbReference>
<proteinExistence type="predicted"/>
<protein>
    <submittedName>
        <fullName evidence="1">Replication protein RepA</fullName>
    </submittedName>
</protein>
<name>A0A6I5VEV9_ENTFC</name>
<dbReference type="Proteomes" id="UP000469871">
    <property type="component" value="Unassembled WGS sequence"/>
</dbReference>
<dbReference type="AlphaFoldDB" id="A0A6I5VEV9"/>
<reference evidence="1 2" key="1">
    <citation type="submission" date="2019-10" db="EMBL/GenBank/DDBJ databases">
        <title>Evolutionary dynamics of vancomycin-resistant Enterococcus faecium during gastrointestinal tract colonization and bloodstream infection in immunocompromised pediatric patients.</title>
        <authorList>
            <person name="Chilambi G.S."/>
            <person name="Nordstrom H.R."/>
            <person name="Evans D.R."/>
            <person name="Ferrolino J."/>
            <person name="Hayden R.T."/>
            <person name="Maron G.M."/>
            <person name="Vo A.N."/>
            <person name="Gilmore M.S."/>
            <person name="Wolf J."/>
            <person name="Rosch J.W."/>
            <person name="Van Tyne D."/>
        </authorList>
    </citation>
    <scope>NUCLEOTIDE SEQUENCE [LARGE SCALE GENOMIC DNA]</scope>
    <source>
        <strain evidence="1 2">VRECG27</strain>
    </source>
</reference>
<accession>A0A6I5VEV9</accession>
<dbReference type="InterPro" id="IPR010724">
    <property type="entry name" value="RepA_N"/>
</dbReference>
<organism evidence="1 2">
    <name type="scientific">Enterococcus faecium</name>
    <name type="common">Streptococcus faecium</name>
    <dbReference type="NCBI Taxonomy" id="1352"/>
    <lineage>
        <taxon>Bacteria</taxon>
        <taxon>Bacillati</taxon>
        <taxon>Bacillota</taxon>
        <taxon>Bacilli</taxon>
        <taxon>Lactobacillales</taxon>
        <taxon>Enterococcaceae</taxon>
        <taxon>Enterococcus</taxon>
    </lineage>
</organism>
<evidence type="ECO:0000313" key="1">
    <source>
        <dbReference type="EMBL" id="KAB7572577.1"/>
    </source>
</evidence>
<gene>
    <name evidence="1" type="ORF">GBM73_15920</name>
</gene>
<dbReference type="Pfam" id="PF06970">
    <property type="entry name" value="RepA_N"/>
    <property type="match status" value="1"/>
</dbReference>
<sequence>MSTEIQSQKMIIKNWGYKATNVYIEKYYKFPSFLIQNSKYSKMKDSSKIAYMLFKNEFRRALHEKWIDDDGLLYLEFTQADLMDKLNCYQGKVKTILNELETYNLISVVKGEFNPKTKKNEKNKYYLLQPEISADDLFIQNSFDDDLSQTIDKSTSSRNAEIARREETAKTLDNTGNAEIARREKTAETLDNTGNAEIAQDYYINKSLDTKRHLKDTETDQLQNQVLLDNFVEIMKEDSINTFVPEKVLSLIKTFSNTYEEAQQTVTTIHNAKHKAEELEKTVVVYEELESYGIDADKGLYMTLLKAYQKQKTEKVNNLQNLIFVYVKNWFIEKAIAAKLANEQRETFNELPTVSTENWLE</sequence>
<dbReference type="RefSeq" id="WP_010727927.1">
    <property type="nucleotide sequence ID" value="NZ_CP016165.1"/>
</dbReference>